<organism evidence="1 2">
    <name type="scientific">Candidatus Veblenbacteria bacterium RIFOXYA2_FULL_43_9</name>
    <dbReference type="NCBI Taxonomy" id="1802425"/>
    <lineage>
        <taxon>Bacteria</taxon>
        <taxon>Candidatus Vebleniibacteriota</taxon>
    </lineage>
</organism>
<evidence type="ECO:0000313" key="1">
    <source>
        <dbReference type="EMBL" id="OHA54596.1"/>
    </source>
</evidence>
<sequence>MSNQTDQKEENKTLLTDTDNEIRDLVIARLSILSPDTLVSIGSEGDFTRDQLIRSVEQGDNIGEKFTEIQLAWLRSLKEVGSDSARASV</sequence>
<gene>
    <name evidence="1" type="ORF">A2226_00305</name>
</gene>
<dbReference type="EMBL" id="MHTB01000044">
    <property type="protein sequence ID" value="OHA54596.1"/>
    <property type="molecule type" value="Genomic_DNA"/>
</dbReference>
<comment type="caution">
    <text evidence="1">The sequence shown here is derived from an EMBL/GenBank/DDBJ whole genome shotgun (WGS) entry which is preliminary data.</text>
</comment>
<accession>A0A1G2Q1Z2</accession>
<evidence type="ECO:0000313" key="2">
    <source>
        <dbReference type="Proteomes" id="UP000178936"/>
    </source>
</evidence>
<dbReference type="AlphaFoldDB" id="A0A1G2Q1Z2"/>
<reference evidence="1 2" key="1">
    <citation type="journal article" date="2016" name="Nat. Commun.">
        <title>Thousands of microbial genomes shed light on interconnected biogeochemical processes in an aquifer system.</title>
        <authorList>
            <person name="Anantharaman K."/>
            <person name="Brown C.T."/>
            <person name="Hug L.A."/>
            <person name="Sharon I."/>
            <person name="Castelle C.J."/>
            <person name="Probst A.J."/>
            <person name="Thomas B.C."/>
            <person name="Singh A."/>
            <person name="Wilkins M.J."/>
            <person name="Karaoz U."/>
            <person name="Brodie E.L."/>
            <person name="Williams K.H."/>
            <person name="Hubbard S.S."/>
            <person name="Banfield J.F."/>
        </authorList>
    </citation>
    <scope>NUCLEOTIDE SEQUENCE [LARGE SCALE GENOMIC DNA]</scope>
</reference>
<dbReference type="Proteomes" id="UP000178936">
    <property type="component" value="Unassembled WGS sequence"/>
</dbReference>
<protein>
    <submittedName>
        <fullName evidence="1">Uncharacterized protein</fullName>
    </submittedName>
</protein>
<name>A0A1G2Q1Z2_9BACT</name>
<proteinExistence type="predicted"/>